<dbReference type="InterPro" id="IPR036097">
    <property type="entry name" value="HisK_dim/P_sf"/>
</dbReference>
<evidence type="ECO:0000259" key="12">
    <source>
        <dbReference type="PROSITE" id="PS50109"/>
    </source>
</evidence>
<dbReference type="Pfam" id="PF00512">
    <property type="entry name" value="HisKA"/>
    <property type="match status" value="1"/>
</dbReference>
<evidence type="ECO:0000256" key="9">
    <source>
        <dbReference type="ARBA" id="ARBA00023012"/>
    </source>
</evidence>
<dbReference type="FunFam" id="3.30.565.10:FF:000006">
    <property type="entry name" value="Sensor histidine kinase WalK"/>
    <property type="match status" value="1"/>
</dbReference>
<dbReference type="SUPFAM" id="SSF47384">
    <property type="entry name" value="Homodimeric domain of signal transducing histidine kinase"/>
    <property type="match status" value="1"/>
</dbReference>
<sequence>MKNKKEQGKTLQYQLITRFSMIMLGLVLLVNLLILSVTALQLYESSKKETEAIKDALSQVETQTNQEWKNTLQLYIAADDPRYFIRVSLEKGSTVYSSDAYQLYDSFQQLRQLPFLSDVLWDEDTPYLFQQFYVKNTSVAVLTSMEDNFEILATLFLWSLEISMLIILLGIFFVARFAKKISAPLVKMNQEVLNLSKHPQTNERLSIPLSPKEADNLASSFNRLLQQQEQLMQRERQFISDASHELKTPLAAIRGHVNLIKRRGKEHPEVLEKSLPFIDKESQRMELLANQLLILDRERQQGEVQQLFLAALIRTTLEEYTTLMPQKLKLDLDETASIIGNSEQFYQIIRNLVENAIKYTPNEGEITISLTAAEKEITLKIANTGERIPDSEKEKVFERFYRIDRSRSSKIPGTGIGLAIVKQLTELYHGSIIVTDHQPSGACFTLKFPN</sequence>
<keyword evidence="6 11" id="KW-0812">Transmembrane</keyword>
<dbReference type="InterPro" id="IPR036890">
    <property type="entry name" value="HATPase_C_sf"/>
</dbReference>
<name>A0A2N8PSJ5_ENTAV</name>
<evidence type="ECO:0000256" key="1">
    <source>
        <dbReference type="ARBA" id="ARBA00000085"/>
    </source>
</evidence>
<dbReference type="Proteomes" id="UP000316316">
    <property type="component" value="Unassembled WGS sequence"/>
</dbReference>
<reference evidence="13 14" key="1">
    <citation type="submission" date="2017-10" db="EMBL/GenBank/DDBJ databases">
        <title>FDA dAtabase for Regulatory Grade micrObial Sequences (FDA-ARGOS): Supporting development and validation of Infectious Disease Dx tests.</title>
        <authorList>
            <person name="Campos J."/>
            <person name="Goldberg B."/>
            <person name="Tallon L.J."/>
            <person name="Sadzewicz L."/>
            <person name="Sengamalay N."/>
            <person name="Ott S."/>
            <person name="Godinez A."/>
            <person name="Nagaraj S."/>
            <person name="Vyas G."/>
            <person name="Aluvathingal J."/>
            <person name="Nadendla S."/>
            <person name="Geyer C."/>
            <person name="Nandy P."/>
            <person name="Hobson J."/>
            <person name="Sichtig H."/>
        </authorList>
    </citation>
    <scope>NUCLEOTIDE SEQUENCE [LARGE SCALE GENOMIC DNA]</scope>
    <source>
        <strain evidence="13 14">FDAARGOS_185</strain>
    </source>
</reference>
<evidence type="ECO:0000256" key="8">
    <source>
        <dbReference type="ARBA" id="ARBA00022989"/>
    </source>
</evidence>
<evidence type="ECO:0000256" key="6">
    <source>
        <dbReference type="ARBA" id="ARBA00022692"/>
    </source>
</evidence>
<evidence type="ECO:0000313" key="14">
    <source>
        <dbReference type="Proteomes" id="UP000316316"/>
    </source>
</evidence>
<dbReference type="SUPFAM" id="SSF55874">
    <property type="entry name" value="ATPase domain of HSP90 chaperone/DNA topoisomerase II/histidine kinase"/>
    <property type="match status" value="1"/>
</dbReference>
<evidence type="ECO:0000256" key="5">
    <source>
        <dbReference type="ARBA" id="ARBA00022679"/>
    </source>
</evidence>
<comment type="subcellular location">
    <subcellularLocation>
        <location evidence="2">Membrane</location>
    </subcellularLocation>
</comment>
<dbReference type="Gene3D" id="3.30.565.10">
    <property type="entry name" value="Histidine kinase-like ATPase, C-terminal domain"/>
    <property type="match status" value="1"/>
</dbReference>
<dbReference type="Gene3D" id="1.10.287.130">
    <property type="match status" value="1"/>
</dbReference>
<dbReference type="EC" id="2.7.13.3" evidence="3"/>
<dbReference type="AlphaFoldDB" id="A0A2N8PSJ5"/>
<dbReference type="PANTHER" id="PTHR45436:SF5">
    <property type="entry name" value="SENSOR HISTIDINE KINASE TRCS"/>
    <property type="match status" value="1"/>
</dbReference>
<comment type="caution">
    <text evidence="13">The sequence shown here is derived from an EMBL/GenBank/DDBJ whole genome shotgun (WGS) entry which is preliminary data.</text>
</comment>
<dbReference type="InterPro" id="IPR003594">
    <property type="entry name" value="HATPase_dom"/>
</dbReference>
<gene>
    <name evidence="13" type="ORF">AUF17_19425</name>
</gene>
<evidence type="ECO:0000256" key="10">
    <source>
        <dbReference type="ARBA" id="ARBA00023136"/>
    </source>
</evidence>
<keyword evidence="10 11" id="KW-0472">Membrane</keyword>
<evidence type="ECO:0000313" key="13">
    <source>
        <dbReference type="EMBL" id="TRZ28876.1"/>
    </source>
</evidence>
<evidence type="ECO:0000256" key="4">
    <source>
        <dbReference type="ARBA" id="ARBA00022553"/>
    </source>
</evidence>
<dbReference type="PRINTS" id="PR00344">
    <property type="entry name" value="BCTRLSENSOR"/>
</dbReference>
<dbReference type="CDD" id="cd00075">
    <property type="entry name" value="HATPase"/>
    <property type="match status" value="1"/>
</dbReference>
<dbReference type="SMART" id="SM00388">
    <property type="entry name" value="HisKA"/>
    <property type="match status" value="1"/>
</dbReference>
<evidence type="ECO:0000256" key="3">
    <source>
        <dbReference type="ARBA" id="ARBA00012438"/>
    </source>
</evidence>
<dbReference type="Gene3D" id="6.10.340.10">
    <property type="match status" value="1"/>
</dbReference>
<dbReference type="FunFam" id="1.10.287.130:FF:000001">
    <property type="entry name" value="Two-component sensor histidine kinase"/>
    <property type="match status" value="1"/>
</dbReference>
<dbReference type="PROSITE" id="PS50109">
    <property type="entry name" value="HIS_KIN"/>
    <property type="match status" value="1"/>
</dbReference>
<feature type="transmembrane region" description="Helical" evidence="11">
    <location>
        <begin position="21"/>
        <end position="43"/>
    </location>
</feature>
<evidence type="ECO:0000256" key="2">
    <source>
        <dbReference type="ARBA" id="ARBA00004370"/>
    </source>
</evidence>
<evidence type="ECO:0000256" key="7">
    <source>
        <dbReference type="ARBA" id="ARBA00022777"/>
    </source>
</evidence>
<feature type="transmembrane region" description="Helical" evidence="11">
    <location>
        <begin position="155"/>
        <end position="178"/>
    </location>
</feature>
<dbReference type="CDD" id="cd00082">
    <property type="entry name" value="HisKA"/>
    <property type="match status" value="1"/>
</dbReference>
<keyword evidence="7 13" id="KW-0418">Kinase</keyword>
<keyword evidence="4" id="KW-0597">Phosphoprotein</keyword>
<dbReference type="GO" id="GO:0005886">
    <property type="term" value="C:plasma membrane"/>
    <property type="evidence" value="ECO:0007669"/>
    <property type="project" value="TreeGrafter"/>
</dbReference>
<keyword evidence="5" id="KW-0808">Transferase</keyword>
<dbReference type="SMART" id="SM00387">
    <property type="entry name" value="HATPase_c"/>
    <property type="match status" value="1"/>
</dbReference>
<dbReference type="InterPro" id="IPR005467">
    <property type="entry name" value="His_kinase_dom"/>
</dbReference>
<dbReference type="InterPro" id="IPR004358">
    <property type="entry name" value="Sig_transdc_His_kin-like_C"/>
</dbReference>
<dbReference type="Pfam" id="PF02518">
    <property type="entry name" value="HATPase_c"/>
    <property type="match status" value="1"/>
</dbReference>
<dbReference type="InterPro" id="IPR050428">
    <property type="entry name" value="TCS_sensor_his_kinase"/>
</dbReference>
<comment type="catalytic activity">
    <reaction evidence="1">
        <text>ATP + protein L-histidine = ADP + protein N-phospho-L-histidine.</text>
        <dbReference type="EC" id="2.7.13.3"/>
    </reaction>
</comment>
<feature type="domain" description="Histidine kinase" evidence="12">
    <location>
        <begin position="241"/>
        <end position="450"/>
    </location>
</feature>
<keyword evidence="9" id="KW-0902">Two-component regulatory system</keyword>
<dbReference type="RefSeq" id="WP_016178660.1">
    <property type="nucleotide sequence ID" value="NZ_CAAKOC010000095.1"/>
</dbReference>
<evidence type="ECO:0000256" key="11">
    <source>
        <dbReference type="SAM" id="Phobius"/>
    </source>
</evidence>
<dbReference type="EMBL" id="PDXQ01000002">
    <property type="protein sequence ID" value="TRZ28876.1"/>
    <property type="molecule type" value="Genomic_DNA"/>
</dbReference>
<organism evidence="13 14">
    <name type="scientific">Enterococcus avium</name>
    <name type="common">Streptococcus avium</name>
    <dbReference type="NCBI Taxonomy" id="33945"/>
    <lineage>
        <taxon>Bacteria</taxon>
        <taxon>Bacillati</taxon>
        <taxon>Bacillota</taxon>
        <taxon>Bacilli</taxon>
        <taxon>Lactobacillales</taxon>
        <taxon>Enterococcaceae</taxon>
        <taxon>Enterococcus</taxon>
    </lineage>
</organism>
<keyword evidence="8 11" id="KW-1133">Transmembrane helix</keyword>
<dbReference type="InterPro" id="IPR003661">
    <property type="entry name" value="HisK_dim/P_dom"/>
</dbReference>
<protein>
    <recommendedName>
        <fullName evidence="3">histidine kinase</fullName>
        <ecNumber evidence="3">2.7.13.3</ecNumber>
    </recommendedName>
</protein>
<accession>A0A2N8PSJ5</accession>
<dbReference type="PANTHER" id="PTHR45436">
    <property type="entry name" value="SENSOR HISTIDINE KINASE YKOH"/>
    <property type="match status" value="1"/>
</dbReference>
<dbReference type="GO" id="GO:0000155">
    <property type="term" value="F:phosphorelay sensor kinase activity"/>
    <property type="evidence" value="ECO:0007669"/>
    <property type="project" value="InterPro"/>
</dbReference>
<proteinExistence type="predicted"/>